<dbReference type="AlphaFoldDB" id="A0A5D3E005"/>
<proteinExistence type="predicted"/>
<evidence type="ECO:0000256" key="1">
    <source>
        <dbReference type="SAM" id="MobiDB-lite"/>
    </source>
</evidence>
<feature type="region of interest" description="Disordered" evidence="1">
    <location>
        <begin position="105"/>
        <end position="132"/>
    </location>
</feature>
<organism evidence="2 3">
    <name type="scientific">Cucumis melo var. makuwa</name>
    <name type="common">Oriental melon</name>
    <dbReference type="NCBI Taxonomy" id="1194695"/>
    <lineage>
        <taxon>Eukaryota</taxon>
        <taxon>Viridiplantae</taxon>
        <taxon>Streptophyta</taxon>
        <taxon>Embryophyta</taxon>
        <taxon>Tracheophyta</taxon>
        <taxon>Spermatophyta</taxon>
        <taxon>Magnoliopsida</taxon>
        <taxon>eudicotyledons</taxon>
        <taxon>Gunneridae</taxon>
        <taxon>Pentapetalae</taxon>
        <taxon>rosids</taxon>
        <taxon>fabids</taxon>
        <taxon>Cucurbitales</taxon>
        <taxon>Cucurbitaceae</taxon>
        <taxon>Benincaseae</taxon>
        <taxon>Cucumis</taxon>
    </lineage>
</organism>
<sequence>MSTGTMYNFSDFDESDDLFDFNAEEFNIVPGTSSIGYTSDASQPSAPIPRKRQHFRYLELDRYVVQNGKIPTSIAPSQDKPILANVTLENIELVKGGLQEFKGQNDHHFKTFDDPEQARANLPSRLSNRVKD</sequence>
<accession>A0A5D3E005</accession>
<comment type="caution">
    <text evidence="2">The sequence shown here is derived from an EMBL/GenBank/DDBJ whole genome shotgun (WGS) entry which is preliminary data.</text>
</comment>
<evidence type="ECO:0000313" key="3">
    <source>
        <dbReference type="Proteomes" id="UP000321947"/>
    </source>
</evidence>
<dbReference type="Proteomes" id="UP000321947">
    <property type="component" value="Unassembled WGS sequence"/>
</dbReference>
<dbReference type="EMBL" id="SSTD01001877">
    <property type="protein sequence ID" value="TYK28999.1"/>
    <property type="molecule type" value="Genomic_DNA"/>
</dbReference>
<protein>
    <submittedName>
        <fullName evidence="2">CACTA en-spm transposon protein</fullName>
    </submittedName>
</protein>
<feature type="compositionally biased region" description="Basic and acidic residues" evidence="1">
    <location>
        <begin position="105"/>
        <end position="117"/>
    </location>
</feature>
<evidence type="ECO:0000313" key="2">
    <source>
        <dbReference type="EMBL" id="TYK28999.1"/>
    </source>
</evidence>
<name>A0A5D3E005_CUCMM</name>
<gene>
    <name evidence="2" type="ORF">E5676_scaffold120G001040</name>
</gene>
<reference evidence="2 3" key="1">
    <citation type="submission" date="2019-08" db="EMBL/GenBank/DDBJ databases">
        <title>Draft genome sequences of two oriental melons (Cucumis melo L. var makuwa).</title>
        <authorList>
            <person name="Kwon S.-Y."/>
        </authorList>
    </citation>
    <scope>NUCLEOTIDE SEQUENCE [LARGE SCALE GENOMIC DNA]</scope>
    <source>
        <strain evidence="3">cv. Chang Bougi</strain>
        <tissue evidence="2">Leaf</tissue>
    </source>
</reference>